<sequence>MIKALRSDRDGEYLSQEFIDHLKNCGILDQRTPAGTPQLNGVSECRNKTLLEMVRSMMSLVNLPILFWGYALLTATHILNKTPSKVVEKTPYEIWIGKDLLCGLSQENQRLLILQPKTSRKSNPPKRNPLEGYLVNVGYDIFLLDMDEPTTYKAAMASADSEKWLIAMKYEMESMYDNKVWNLVDLPKGTRPIECKWIYKIKTDMDGKTIVYKARLVAKGFTQIHGIDYDETFSPVAMLKSIRILLAIASYFDYEIWQMDVKTAFLNGYLEEEVYMTQPEGFADP</sequence>
<dbReference type="GO" id="GO:0003676">
    <property type="term" value="F:nucleic acid binding"/>
    <property type="evidence" value="ECO:0007669"/>
    <property type="project" value="InterPro"/>
</dbReference>
<comment type="caution">
    <text evidence="5">The sequence shown here is derived from an EMBL/GenBank/DDBJ whole genome shotgun (WGS) entry which is preliminary data.</text>
</comment>
<keyword evidence="1" id="KW-0479">Metal-binding</keyword>
<dbReference type="InterPro" id="IPR039537">
    <property type="entry name" value="Retrotran_Ty1/copia-like"/>
</dbReference>
<dbReference type="PANTHER" id="PTHR42648">
    <property type="entry name" value="TRANSPOSASE, PUTATIVE-RELATED"/>
    <property type="match status" value="1"/>
</dbReference>
<reference evidence="5" key="1">
    <citation type="submission" date="2020-06" db="EMBL/GenBank/DDBJ databases">
        <authorList>
            <person name="Li T."/>
            <person name="Hu X."/>
            <person name="Zhang T."/>
            <person name="Song X."/>
            <person name="Zhang H."/>
            <person name="Dai N."/>
            <person name="Sheng W."/>
            <person name="Hou X."/>
            <person name="Wei L."/>
        </authorList>
    </citation>
    <scope>NUCLEOTIDE SEQUENCE</scope>
    <source>
        <strain evidence="5">KEN1</strain>
        <tissue evidence="5">Leaf</tissue>
    </source>
</reference>
<dbReference type="GO" id="GO:0016787">
    <property type="term" value="F:hydrolase activity"/>
    <property type="evidence" value="ECO:0007669"/>
    <property type="project" value="UniProtKB-KW"/>
</dbReference>
<dbReference type="PROSITE" id="PS50994">
    <property type="entry name" value="INTEGRASE"/>
    <property type="match status" value="1"/>
</dbReference>
<keyword evidence="3" id="KW-1133">Transmembrane helix</keyword>
<dbReference type="InterPro" id="IPR013103">
    <property type="entry name" value="RVT_2"/>
</dbReference>
<proteinExistence type="predicted"/>
<keyword evidence="3" id="KW-0472">Membrane</keyword>
<dbReference type="InterPro" id="IPR001584">
    <property type="entry name" value="Integrase_cat-core"/>
</dbReference>
<dbReference type="Gene3D" id="3.30.420.10">
    <property type="entry name" value="Ribonuclease H-like superfamily/Ribonuclease H"/>
    <property type="match status" value="1"/>
</dbReference>
<reference evidence="5" key="2">
    <citation type="journal article" date="2024" name="Plant">
        <title>Genomic evolution and insights into agronomic trait innovations of Sesamum species.</title>
        <authorList>
            <person name="Miao H."/>
            <person name="Wang L."/>
            <person name="Qu L."/>
            <person name="Liu H."/>
            <person name="Sun Y."/>
            <person name="Le M."/>
            <person name="Wang Q."/>
            <person name="Wei S."/>
            <person name="Zheng Y."/>
            <person name="Lin W."/>
            <person name="Duan Y."/>
            <person name="Cao H."/>
            <person name="Xiong S."/>
            <person name="Wang X."/>
            <person name="Wei L."/>
            <person name="Li C."/>
            <person name="Ma Q."/>
            <person name="Ju M."/>
            <person name="Zhao R."/>
            <person name="Li G."/>
            <person name="Mu C."/>
            <person name="Tian Q."/>
            <person name="Mei H."/>
            <person name="Zhang T."/>
            <person name="Gao T."/>
            <person name="Zhang H."/>
        </authorList>
    </citation>
    <scope>NUCLEOTIDE SEQUENCE</scope>
    <source>
        <strain evidence="5">KEN1</strain>
    </source>
</reference>
<dbReference type="InterPro" id="IPR012337">
    <property type="entry name" value="RNaseH-like_sf"/>
</dbReference>
<evidence type="ECO:0000256" key="2">
    <source>
        <dbReference type="ARBA" id="ARBA00022801"/>
    </source>
</evidence>
<feature type="transmembrane region" description="Helical" evidence="3">
    <location>
        <begin position="60"/>
        <end position="79"/>
    </location>
</feature>
<evidence type="ECO:0000313" key="5">
    <source>
        <dbReference type="EMBL" id="KAL0462539.1"/>
    </source>
</evidence>
<dbReference type="Pfam" id="PF07727">
    <property type="entry name" value="RVT_2"/>
    <property type="match status" value="1"/>
</dbReference>
<evidence type="ECO:0000259" key="4">
    <source>
        <dbReference type="PROSITE" id="PS50994"/>
    </source>
</evidence>
<dbReference type="GO" id="GO:0046872">
    <property type="term" value="F:metal ion binding"/>
    <property type="evidence" value="ECO:0007669"/>
    <property type="project" value="UniProtKB-KW"/>
</dbReference>
<keyword evidence="3" id="KW-0812">Transmembrane</keyword>
<accession>A0AAW2Y9Y6</accession>
<dbReference type="EMBL" id="JACGWN010000001">
    <property type="protein sequence ID" value="KAL0462539.1"/>
    <property type="molecule type" value="Genomic_DNA"/>
</dbReference>
<feature type="domain" description="Integrase catalytic" evidence="4">
    <location>
        <begin position="1"/>
        <end position="99"/>
    </location>
</feature>
<dbReference type="AlphaFoldDB" id="A0AAW2Y9Y6"/>
<name>A0AAW2Y9Y6_9LAMI</name>
<dbReference type="GO" id="GO:0015074">
    <property type="term" value="P:DNA integration"/>
    <property type="evidence" value="ECO:0007669"/>
    <property type="project" value="InterPro"/>
</dbReference>
<dbReference type="InterPro" id="IPR036397">
    <property type="entry name" value="RNaseH_sf"/>
</dbReference>
<evidence type="ECO:0000256" key="1">
    <source>
        <dbReference type="ARBA" id="ARBA00022723"/>
    </source>
</evidence>
<dbReference type="PANTHER" id="PTHR42648:SF27">
    <property type="entry name" value="RNA-DIRECTED DNA POLYMERASE"/>
    <property type="match status" value="1"/>
</dbReference>
<gene>
    <name evidence="5" type="ORF">Slati_0141500</name>
</gene>
<dbReference type="SUPFAM" id="SSF53098">
    <property type="entry name" value="Ribonuclease H-like"/>
    <property type="match status" value="1"/>
</dbReference>
<keyword evidence="2" id="KW-0378">Hydrolase</keyword>
<evidence type="ECO:0000256" key="3">
    <source>
        <dbReference type="SAM" id="Phobius"/>
    </source>
</evidence>
<organism evidence="5">
    <name type="scientific">Sesamum latifolium</name>
    <dbReference type="NCBI Taxonomy" id="2727402"/>
    <lineage>
        <taxon>Eukaryota</taxon>
        <taxon>Viridiplantae</taxon>
        <taxon>Streptophyta</taxon>
        <taxon>Embryophyta</taxon>
        <taxon>Tracheophyta</taxon>
        <taxon>Spermatophyta</taxon>
        <taxon>Magnoliopsida</taxon>
        <taxon>eudicotyledons</taxon>
        <taxon>Gunneridae</taxon>
        <taxon>Pentapetalae</taxon>
        <taxon>asterids</taxon>
        <taxon>lamiids</taxon>
        <taxon>Lamiales</taxon>
        <taxon>Pedaliaceae</taxon>
        <taxon>Sesamum</taxon>
    </lineage>
</organism>
<protein>
    <submittedName>
        <fullName evidence="5">Retrovirus-related Pol polyprotein from transposon TNT 1-94</fullName>
    </submittedName>
</protein>